<gene>
    <name evidence="1" type="ORF">I0C86_23920</name>
</gene>
<dbReference type="RefSeq" id="WP_196203518.1">
    <property type="nucleotide sequence ID" value="NZ_JADPUN010000213.1"/>
</dbReference>
<organism evidence="1 2">
    <name type="scientific">Plantactinospora alkalitolerans</name>
    <dbReference type="NCBI Taxonomy" id="2789879"/>
    <lineage>
        <taxon>Bacteria</taxon>
        <taxon>Bacillati</taxon>
        <taxon>Actinomycetota</taxon>
        <taxon>Actinomycetes</taxon>
        <taxon>Micromonosporales</taxon>
        <taxon>Micromonosporaceae</taxon>
        <taxon>Plantactinospora</taxon>
    </lineage>
</organism>
<evidence type="ECO:0000313" key="1">
    <source>
        <dbReference type="EMBL" id="MBF9131989.1"/>
    </source>
</evidence>
<evidence type="ECO:0000313" key="2">
    <source>
        <dbReference type="Proteomes" id="UP000638560"/>
    </source>
</evidence>
<comment type="caution">
    <text evidence="1">The sequence shown here is derived from an EMBL/GenBank/DDBJ whole genome shotgun (WGS) entry which is preliminary data.</text>
</comment>
<name>A0ABS0H0K0_9ACTN</name>
<accession>A0ABS0H0K0</accession>
<proteinExistence type="predicted"/>
<keyword evidence="2" id="KW-1185">Reference proteome</keyword>
<reference evidence="1 2" key="1">
    <citation type="submission" date="2020-11" db="EMBL/GenBank/DDBJ databases">
        <title>A novel isolate from a Black sea contaminated sediment with potential to produce alkanes: Plantactinospora alkalitolerans sp. nov.</title>
        <authorList>
            <person name="Carro L."/>
            <person name="Veyisoglu A."/>
            <person name="Guven K."/>
            <person name="Schumann P."/>
            <person name="Klenk H.-P."/>
            <person name="Sahin N."/>
        </authorList>
    </citation>
    <scope>NUCLEOTIDE SEQUENCE [LARGE SCALE GENOMIC DNA]</scope>
    <source>
        <strain evidence="1 2">S1510</strain>
    </source>
</reference>
<protein>
    <submittedName>
        <fullName evidence="1">Uncharacterized protein</fullName>
    </submittedName>
</protein>
<dbReference type="EMBL" id="JADPUN010000213">
    <property type="protein sequence ID" value="MBF9131989.1"/>
    <property type="molecule type" value="Genomic_DNA"/>
</dbReference>
<sequence length="45" mass="5395">MGETVAETEEQLKKYATLDLRLILGFLRDQVELQRRHADRIRERP</sequence>
<dbReference type="Proteomes" id="UP000638560">
    <property type="component" value="Unassembled WGS sequence"/>
</dbReference>